<proteinExistence type="inferred from homology"/>
<dbReference type="InterPro" id="IPR050445">
    <property type="entry name" value="Bact_polysacc_biosynth/exp"/>
</dbReference>
<dbReference type="PANTHER" id="PTHR32309">
    <property type="entry name" value="TYROSINE-PROTEIN KINASE"/>
    <property type="match status" value="1"/>
</dbReference>
<feature type="domain" description="Tyrosine-protein kinase G-rich" evidence="20">
    <location>
        <begin position="374"/>
        <end position="449"/>
    </location>
</feature>
<evidence type="ECO:0000256" key="11">
    <source>
        <dbReference type="ARBA" id="ARBA00022840"/>
    </source>
</evidence>
<evidence type="ECO:0000256" key="8">
    <source>
        <dbReference type="ARBA" id="ARBA00022692"/>
    </source>
</evidence>
<keyword evidence="5" id="KW-1003">Cell membrane</keyword>
<keyword evidence="11" id="KW-0067">ATP-binding</keyword>
<dbReference type="AlphaFoldDB" id="A0A8J8B8W3"/>
<dbReference type="EC" id="2.7.10.2" evidence="4"/>
<evidence type="ECO:0000259" key="20">
    <source>
        <dbReference type="Pfam" id="PF13807"/>
    </source>
</evidence>
<sequence>MNSQTDLPSAPKTKLLSFGQRDELDLFVLLRTIWRGRVWVALCMLACFVVGGYYAYRVAQPAFTASAVVEFTPRESPLLDLEAVVTGTSVDYVTLNTEIAKIESHEMAEMVVARLNLAQDPMFTTPPVQTWKDNLKELLGMPVANLPSTDEQIEQWARRRAINWVQSSVNATEVIDTYLLRITANASRPTVAAQLANTVAEVYVQSQLDAKYVETEQAIDWLSDRARKLEADLRERETEITSLQSATDLINREALQAVQIQAKEFRDRLESRQDALVTVRIQSDAQDAALASLSKSQILAAFDDQFLIRAGSRLDESLEGDNGDREAFLERARTLADATRLSRTRIQNEIDALSQSLTGLESRIDVQSSDLQMIEQMQRELAVSRDLYQTFLTGLQEATVQVGLVRSDSRVMSRALVPQLADSPRKRLILGASLLVGFVIGLAFLLVREFLNNRIQNMTDLENLTGLPVLGSVPAFPIRKRRRRELLNFLVSNPTSPEIESLRNLRTSILMRNLAEAPKVIMITSSIPGEGKTSLSLSLAFNLSGLGKRVLLIEGDIRRRTLNNYLDISDDTRGLLDVVTGTVSLDEAVVTEPTTGINVLIGQKSDVNPADLFSSPAFKNLLNALRTEYDHIIIDTPPVLVVPDARIIASLADSVLYAVKWDSTSREQVLNGVRLFEAFGQTITGFAITQVNAKRIRKYGYGDQYGAYSRYGKAYYDR</sequence>
<evidence type="ECO:0000256" key="7">
    <source>
        <dbReference type="ARBA" id="ARBA00022679"/>
    </source>
</evidence>
<protein>
    <recommendedName>
        <fullName evidence="4">non-specific protein-tyrosine kinase</fullName>
        <ecNumber evidence="4">2.7.10.2</ecNumber>
    </recommendedName>
</protein>
<comment type="catalytic activity">
    <reaction evidence="15">
        <text>L-tyrosyl-[protein] + ATP = O-phospho-L-tyrosyl-[protein] + ADP + H(+)</text>
        <dbReference type="Rhea" id="RHEA:10596"/>
        <dbReference type="Rhea" id="RHEA-COMP:10136"/>
        <dbReference type="Rhea" id="RHEA-COMP:20101"/>
        <dbReference type="ChEBI" id="CHEBI:15378"/>
        <dbReference type="ChEBI" id="CHEBI:30616"/>
        <dbReference type="ChEBI" id="CHEBI:46858"/>
        <dbReference type="ChEBI" id="CHEBI:61978"/>
        <dbReference type="ChEBI" id="CHEBI:456216"/>
        <dbReference type="EC" id="2.7.10.2"/>
    </reaction>
</comment>
<feature type="domain" description="Polysaccharide chain length determinant N-terminal" evidence="18">
    <location>
        <begin position="22"/>
        <end position="113"/>
    </location>
</feature>
<comment type="similarity">
    <text evidence="3">Belongs to the etk/wzc family.</text>
</comment>
<evidence type="ECO:0000256" key="12">
    <source>
        <dbReference type="ARBA" id="ARBA00022989"/>
    </source>
</evidence>
<organism evidence="21 22">
    <name type="scientific">Thetidibacter halocola</name>
    <dbReference type="NCBI Taxonomy" id="2827239"/>
    <lineage>
        <taxon>Bacteria</taxon>
        <taxon>Pseudomonadati</taxon>
        <taxon>Pseudomonadota</taxon>
        <taxon>Alphaproteobacteria</taxon>
        <taxon>Rhodobacterales</taxon>
        <taxon>Roseobacteraceae</taxon>
        <taxon>Thetidibacter</taxon>
    </lineage>
</organism>
<dbReference type="GO" id="GO:0005886">
    <property type="term" value="C:plasma membrane"/>
    <property type="evidence" value="ECO:0007669"/>
    <property type="project" value="UniProtKB-SubCell"/>
</dbReference>
<evidence type="ECO:0000313" key="21">
    <source>
        <dbReference type="EMBL" id="MBS0124935.1"/>
    </source>
</evidence>
<evidence type="ECO:0000256" key="13">
    <source>
        <dbReference type="ARBA" id="ARBA00023136"/>
    </source>
</evidence>
<gene>
    <name evidence="21" type="ORF">KB874_12580</name>
</gene>
<evidence type="ECO:0000256" key="9">
    <source>
        <dbReference type="ARBA" id="ARBA00022741"/>
    </source>
</evidence>
<keyword evidence="22" id="KW-1185">Reference proteome</keyword>
<keyword evidence="8 17" id="KW-0812">Transmembrane</keyword>
<dbReference type="GO" id="GO:0004715">
    <property type="term" value="F:non-membrane spanning protein tyrosine kinase activity"/>
    <property type="evidence" value="ECO:0007669"/>
    <property type="project" value="UniProtKB-EC"/>
</dbReference>
<evidence type="ECO:0000256" key="2">
    <source>
        <dbReference type="ARBA" id="ARBA00007316"/>
    </source>
</evidence>
<dbReference type="InterPro" id="IPR003856">
    <property type="entry name" value="LPS_length_determ_N"/>
</dbReference>
<dbReference type="PANTHER" id="PTHR32309:SF13">
    <property type="entry name" value="FERRIC ENTEROBACTIN TRANSPORT PROTEIN FEPE"/>
    <property type="match status" value="1"/>
</dbReference>
<keyword evidence="16" id="KW-0175">Coiled coil</keyword>
<feature type="domain" description="AAA" evidence="19">
    <location>
        <begin position="519"/>
        <end position="666"/>
    </location>
</feature>
<feature type="transmembrane region" description="Helical" evidence="17">
    <location>
        <begin position="38"/>
        <end position="56"/>
    </location>
</feature>
<dbReference type="EMBL" id="JAGTUU010000004">
    <property type="protein sequence ID" value="MBS0124935.1"/>
    <property type="molecule type" value="Genomic_DNA"/>
</dbReference>
<keyword evidence="13 17" id="KW-0472">Membrane</keyword>
<evidence type="ECO:0000256" key="6">
    <source>
        <dbReference type="ARBA" id="ARBA00022519"/>
    </source>
</evidence>
<dbReference type="GO" id="GO:0005524">
    <property type="term" value="F:ATP binding"/>
    <property type="evidence" value="ECO:0007669"/>
    <property type="project" value="UniProtKB-KW"/>
</dbReference>
<evidence type="ECO:0000256" key="3">
    <source>
        <dbReference type="ARBA" id="ARBA00008883"/>
    </source>
</evidence>
<evidence type="ECO:0000259" key="19">
    <source>
        <dbReference type="Pfam" id="PF13614"/>
    </source>
</evidence>
<keyword evidence="14" id="KW-0829">Tyrosine-protein kinase</keyword>
<name>A0A8J8B8W3_9RHOB</name>
<keyword evidence="7 21" id="KW-0808">Transferase</keyword>
<evidence type="ECO:0000256" key="10">
    <source>
        <dbReference type="ARBA" id="ARBA00022777"/>
    </source>
</evidence>
<dbReference type="Gene3D" id="3.40.50.300">
    <property type="entry name" value="P-loop containing nucleotide triphosphate hydrolases"/>
    <property type="match status" value="1"/>
</dbReference>
<dbReference type="RefSeq" id="WP_212536884.1">
    <property type="nucleotide sequence ID" value="NZ_JAGTUU010000004.1"/>
</dbReference>
<evidence type="ECO:0000313" key="22">
    <source>
        <dbReference type="Proteomes" id="UP000681356"/>
    </source>
</evidence>
<dbReference type="CDD" id="cd05387">
    <property type="entry name" value="BY-kinase"/>
    <property type="match status" value="1"/>
</dbReference>
<comment type="caution">
    <text evidence="21">The sequence shown here is derived from an EMBL/GenBank/DDBJ whole genome shotgun (WGS) entry which is preliminary data.</text>
</comment>
<keyword evidence="12 17" id="KW-1133">Transmembrane helix</keyword>
<evidence type="ECO:0000259" key="18">
    <source>
        <dbReference type="Pfam" id="PF02706"/>
    </source>
</evidence>
<keyword evidence="10" id="KW-0418">Kinase</keyword>
<evidence type="ECO:0000256" key="4">
    <source>
        <dbReference type="ARBA" id="ARBA00011903"/>
    </source>
</evidence>
<dbReference type="InterPro" id="IPR005702">
    <property type="entry name" value="Wzc-like_C"/>
</dbReference>
<keyword evidence="6" id="KW-0997">Cell inner membrane</keyword>
<evidence type="ECO:0000256" key="5">
    <source>
        <dbReference type="ARBA" id="ARBA00022475"/>
    </source>
</evidence>
<evidence type="ECO:0000256" key="14">
    <source>
        <dbReference type="ARBA" id="ARBA00023137"/>
    </source>
</evidence>
<dbReference type="Pfam" id="PF13807">
    <property type="entry name" value="GNVR"/>
    <property type="match status" value="1"/>
</dbReference>
<dbReference type="SUPFAM" id="SSF52540">
    <property type="entry name" value="P-loop containing nucleoside triphosphate hydrolases"/>
    <property type="match status" value="1"/>
</dbReference>
<feature type="transmembrane region" description="Helical" evidence="17">
    <location>
        <begin position="428"/>
        <end position="447"/>
    </location>
</feature>
<evidence type="ECO:0000256" key="15">
    <source>
        <dbReference type="ARBA" id="ARBA00051245"/>
    </source>
</evidence>
<accession>A0A8J8B8W3</accession>
<reference evidence="21" key="1">
    <citation type="submission" date="2021-04" db="EMBL/GenBank/DDBJ databases">
        <authorList>
            <person name="Yoon J."/>
        </authorList>
    </citation>
    <scope>NUCLEOTIDE SEQUENCE</scope>
    <source>
        <strain evidence="21">KMU-90</strain>
    </source>
</reference>
<dbReference type="NCBIfam" id="TIGR01007">
    <property type="entry name" value="eps_fam"/>
    <property type="match status" value="1"/>
</dbReference>
<evidence type="ECO:0000256" key="1">
    <source>
        <dbReference type="ARBA" id="ARBA00004429"/>
    </source>
</evidence>
<dbReference type="Pfam" id="PF13614">
    <property type="entry name" value="AAA_31"/>
    <property type="match status" value="1"/>
</dbReference>
<keyword evidence="9" id="KW-0547">Nucleotide-binding</keyword>
<comment type="similarity">
    <text evidence="2">Belongs to the CpsD/CapB family.</text>
</comment>
<feature type="coiled-coil region" evidence="16">
    <location>
        <begin position="212"/>
        <end position="246"/>
    </location>
</feature>
<evidence type="ECO:0000256" key="16">
    <source>
        <dbReference type="SAM" id="Coils"/>
    </source>
</evidence>
<comment type="subcellular location">
    <subcellularLocation>
        <location evidence="1">Cell inner membrane</location>
        <topology evidence="1">Multi-pass membrane protein</topology>
    </subcellularLocation>
</comment>
<dbReference type="Pfam" id="PF02706">
    <property type="entry name" value="Wzz"/>
    <property type="match status" value="1"/>
</dbReference>
<dbReference type="Proteomes" id="UP000681356">
    <property type="component" value="Unassembled WGS sequence"/>
</dbReference>
<dbReference type="InterPro" id="IPR032807">
    <property type="entry name" value="GNVR"/>
</dbReference>
<dbReference type="InterPro" id="IPR027417">
    <property type="entry name" value="P-loop_NTPase"/>
</dbReference>
<evidence type="ECO:0000256" key="17">
    <source>
        <dbReference type="SAM" id="Phobius"/>
    </source>
</evidence>
<dbReference type="InterPro" id="IPR025669">
    <property type="entry name" value="AAA_dom"/>
</dbReference>